<dbReference type="Proteomes" id="UP001281410">
    <property type="component" value="Unassembled WGS sequence"/>
</dbReference>
<evidence type="ECO:0000313" key="2">
    <source>
        <dbReference type="Proteomes" id="UP001281410"/>
    </source>
</evidence>
<sequence>MEVADPENPEVELTSLQASRNRNELLRKAAQNDLALKLAEDIPVLAVSRDENEHYALHMLARKPSSLFESGQRSTPAPLQLVNHLWNKVKQDFVIIKDEITKPSIFWFDAARLGNSGFLYALISSYPSLVHELDGDGRTIFHVAIYYNQIEVFRLINEIGDFNKEIIAAHVDRYANNILHLAAKYPDQSVESGLSSVALEMQKELIIFRVKSDTSLLSYKFFLSTLH</sequence>
<organism evidence="1 2">
    <name type="scientific">Dipteronia sinensis</name>
    <dbReference type="NCBI Taxonomy" id="43782"/>
    <lineage>
        <taxon>Eukaryota</taxon>
        <taxon>Viridiplantae</taxon>
        <taxon>Streptophyta</taxon>
        <taxon>Embryophyta</taxon>
        <taxon>Tracheophyta</taxon>
        <taxon>Spermatophyta</taxon>
        <taxon>Magnoliopsida</taxon>
        <taxon>eudicotyledons</taxon>
        <taxon>Gunneridae</taxon>
        <taxon>Pentapetalae</taxon>
        <taxon>rosids</taxon>
        <taxon>malvids</taxon>
        <taxon>Sapindales</taxon>
        <taxon>Sapindaceae</taxon>
        <taxon>Hippocastanoideae</taxon>
        <taxon>Acereae</taxon>
        <taxon>Dipteronia</taxon>
    </lineage>
</organism>
<gene>
    <name evidence="1" type="ORF">Dsin_029496</name>
</gene>
<dbReference type="InterPro" id="IPR036770">
    <property type="entry name" value="Ankyrin_rpt-contain_sf"/>
</dbReference>
<accession>A0AAD9ZT74</accession>
<dbReference type="Gene3D" id="1.25.40.20">
    <property type="entry name" value="Ankyrin repeat-containing domain"/>
    <property type="match status" value="1"/>
</dbReference>
<dbReference type="PANTHER" id="PTHR24177">
    <property type="entry name" value="CASKIN"/>
    <property type="match status" value="1"/>
</dbReference>
<dbReference type="AlphaFoldDB" id="A0AAD9ZT74"/>
<dbReference type="SUPFAM" id="SSF48403">
    <property type="entry name" value="Ankyrin repeat"/>
    <property type="match status" value="1"/>
</dbReference>
<dbReference type="GO" id="GO:0016020">
    <property type="term" value="C:membrane"/>
    <property type="evidence" value="ECO:0007669"/>
    <property type="project" value="TreeGrafter"/>
</dbReference>
<proteinExistence type="predicted"/>
<keyword evidence="2" id="KW-1185">Reference proteome</keyword>
<comment type="caution">
    <text evidence="1">The sequence shown here is derived from an EMBL/GenBank/DDBJ whole genome shotgun (WGS) entry which is preliminary data.</text>
</comment>
<dbReference type="PANTHER" id="PTHR24177:SF356">
    <property type="entry name" value="ANKYRIN REPEAT PLANT-LIKE PROTEIN"/>
    <property type="match status" value="1"/>
</dbReference>
<evidence type="ECO:0000313" key="1">
    <source>
        <dbReference type="EMBL" id="KAK3189935.1"/>
    </source>
</evidence>
<protein>
    <submittedName>
        <fullName evidence="1">Uncharacterized protein</fullName>
    </submittedName>
</protein>
<name>A0AAD9ZT74_9ROSI</name>
<reference evidence="1" key="1">
    <citation type="journal article" date="2023" name="Plant J.">
        <title>Genome sequences and population genomics provide insights into the demographic history, inbreeding, and mutation load of two 'living fossil' tree species of Dipteronia.</title>
        <authorList>
            <person name="Feng Y."/>
            <person name="Comes H.P."/>
            <person name="Chen J."/>
            <person name="Zhu S."/>
            <person name="Lu R."/>
            <person name="Zhang X."/>
            <person name="Li P."/>
            <person name="Qiu J."/>
            <person name="Olsen K.M."/>
            <person name="Qiu Y."/>
        </authorList>
    </citation>
    <scope>NUCLEOTIDE SEQUENCE</scope>
    <source>
        <strain evidence="1">NBL</strain>
    </source>
</reference>
<dbReference type="EMBL" id="JANJYJ010000009">
    <property type="protein sequence ID" value="KAK3189935.1"/>
    <property type="molecule type" value="Genomic_DNA"/>
</dbReference>